<dbReference type="Proteomes" id="UP000823674">
    <property type="component" value="Chromosome A03"/>
</dbReference>
<dbReference type="PANTHER" id="PTHR17039:SF0">
    <property type="entry name" value="U3 SMALL NUCLEOLAR RIBONUCLEOPROTEIN PROTEIN MPP10"/>
    <property type="match status" value="1"/>
</dbReference>
<evidence type="ECO:0000256" key="4">
    <source>
        <dbReference type="ARBA" id="ARBA00023242"/>
    </source>
</evidence>
<evidence type="ECO:0000256" key="2">
    <source>
        <dbReference type="ARBA" id="ARBA00022517"/>
    </source>
</evidence>
<comment type="similarity">
    <text evidence="6">Belongs to the MPP10 family.</text>
</comment>
<dbReference type="PANTHER" id="PTHR17039">
    <property type="entry name" value="U3 SMALL NUCLEOLAR RIBONUCLEOPROTEIN PROTEIN MPP10"/>
    <property type="match status" value="1"/>
</dbReference>
<sequence>MTHGSKSHSGCLAHNKAVHLTTREVHCLSSILVSPPLVSLDLPESWALDTDTPSSVLFGMELVLLNLKSIIQRRVRQIEKSQVTATKRPKNSALEVDLDFEHNARPPLIITEEVTASLEDMIKSRIIEVTTQFVTKVSFFLSKMEQVSMSFALRY</sequence>
<proteinExistence type="inferred from homology"/>
<dbReference type="Pfam" id="PF04006">
    <property type="entry name" value="Mpp10"/>
    <property type="match status" value="1"/>
</dbReference>
<protein>
    <submittedName>
        <fullName evidence="7">Uncharacterized protein</fullName>
    </submittedName>
</protein>
<organism evidence="7 8">
    <name type="scientific">Brassica rapa subsp. trilocularis</name>
    <dbReference type="NCBI Taxonomy" id="1813537"/>
    <lineage>
        <taxon>Eukaryota</taxon>
        <taxon>Viridiplantae</taxon>
        <taxon>Streptophyta</taxon>
        <taxon>Embryophyta</taxon>
        <taxon>Tracheophyta</taxon>
        <taxon>Spermatophyta</taxon>
        <taxon>Magnoliopsida</taxon>
        <taxon>eudicotyledons</taxon>
        <taxon>Gunneridae</taxon>
        <taxon>Pentapetalae</taxon>
        <taxon>rosids</taxon>
        <taxon>malvids</taxon>
        <taxon>Brassicales</taxon>
        <taxon>Brassicaceae</taxon>
        <taxon>Brassiceae</taxon>
        <taxon>Brassica</taxon>
    </lineage>
</organism>
<evidence type="ECO:0000256" key="1">
    <source>
        <dbReference type="ARBA" id="ARBA00004604"/>
    </source>
</evidence>
<keyword evidence="4" id="KW-0539">Nucleus</keyword>
<accession>A0ABQ7N8S9</accession>
<keyword evidence="8" id="KW-1185">Reference proteome</keyword>
<keyword evidence="5" id="KW-0687">Ribonucleoprotein</keyword>
<comment type="caution">
    <text evidence="7">The sequence shown here is derived from an EMBL/GenBank/DDBJ whole genome shotgun (WGS) entry which is preliminary data.</text>
</comment>
<evidence type="ECO:0000256" key="6">
    <source>
        <dbReference type="ARBA" id="ARBA00029455"/>
    </source>
</evidence>
<evidence type="ECO:0000256" key="3">
    <source>
        <dbReference type="ARBA" id="ARBA00022552"/>
    </source>
</evidence>
<evidence type="ECO:0000313" key="8">
    <source>
        <dbReference type="Proteomes" id="UP000823674"/>
    </source>
</evidence>
<evidence type="ECO:0000256" key="5">
    <source>
        <dbReference type="ARBA" id="ARBA00023274"/>
    </source>
</evidence>
<dbReference type="EMBL" id="JADBGQ010000003">
    <property type="protein sequence ID" value="KAG5407299.1"/>
    <property type="molecule type" value="Genomic_DNA"/>
</dbReference>
<comment type="subcellular location">
    <subcellularLocation>
        <location evidence="1">Nucleus</location>
        <location evidence="1">Nucleolus</location>
    </subcellularLocation>
</comment>
<evidence type="ECO:0000313" key="7">
    <source>
        <dbReference type="EMBL" id="KAG5407299.1"/>
    </source>
</evidence>
<gene>
    <name evidence="7" type="primary">A03g507920.1_BraROA</name>
    <name evidence="7" type="ORF">IGI04_013418</name>
</gene>
<keyword evidence="3" id="KW-0698">rRNA processing</keyword>
<dbReference type="InterPro" id="IPR012173">
    <property type="entry name" value="Mpp10"/>
</dbReference>
<keyword evidence="2" id="KW-0690">Ribosome biogenesis</keyword>
<reference evidence="7 8" key="1">
    <citation type="submission" date="2021-03" db="EMBL/GenBank/DDBJ databases">
        <authorList>
            <person name="King G.J."/>
            <person name="Bancroft I."/>
            <person name="Baten A."/>
            <person name="Bloomfield J."/>
            <person name="Borpatragohain P."/>
            <person name="He Z."/>
            <person name="Irish N."/>
            <person name="Irwin J."/>
            <person name="Liu K."/>
            <person name="Mauleon R.P."/>
            <person name="Moore J."/>
            <person name="Morris R."/>
            <person name="Ostergaard L."/>
            <person name="Wang B."/>
            <person name="Wells R."/>
        </authorList>
    </citation>
    <scope>NUCLEOTIDE SEQUENCE [LARGE SCALE GENOMIC DNA]</scope>
    <source>
        <strain evidence="7">R-o-18</strain>
        <tissue evidence="7">Leaf</tissue>
    </source>
</reference>
<name>A0ABQ7N8S9_BRACM</name>